<dbReference type="Gene3D" id="3.10.290.10">
    <property type="entry name" value="RNA-binding S4 domain"/>
    <property type="match status" value="1"/>
</dbReference>
<name>A0A7T6Z7X6_9BACI</name>
<evidence type="ECO:0000256" key="1">
    <source>
        <dbReference type="ARBA" id="ARBA00000073"/>
    </source>
</evidence>
<keyword evidence="4 7" id="KW-0413">Isomerase</keyword>
<dbReference type="PANTHER" id="PTHR21600">
    <property type="entry name" value="MITOCHONDRIAL RNA PSEUDOURIDINE SYNTHASE"/>
    <property type="match status" value="1"/>
</dbReference>
<proteinExistence type="inferred from homology"/>
<evidence type="ECO:0000313" key="10">
    <source>
        <dbReference type="Proteomes" id="UP000595823"/>
    </source>
</evidence>
<dbReference type="Pfam" id="PF01479">
    <property type="entry name" value="S4"/>
    <property type="match status" value="1"/>
</dbReference>
<dbReference type="Proteomes" id="UP000595823">
    <property type="component" value="Chromosome"/>
</dbReference>
<accession>A0A7T6Z7X6</accession>
<keyword evidence="3 6" id="KW-0694">RNA-binding</keyword>
<comment type="function">
    <text evidence="7">Responsible for synthesis of pseudouridine from uracil.</text>
</comment>
<dbReference type="Pfam" id="PF00849">
    <property type="entry name" value="PseudoU_synth_2"/>
    <property type="match status" value="1"/>
</dbReference>
<evidence type="ECO:0000259" key="8">
    <source>
        <dbReference type="SMART" id="SM00363"/>
    </source>
</evidence>
<dbReference type="InterPro" id="IPR020103">
    <property type="entry name" value="PsdUridine_synth_cat_dom_sf"/>
</dbReference>
<evidence type="ECO:0000256" key="3">
    <source>
        <dbReference type="ARBA" id="ARBA00022884"/>
    </source>
</evidence>
<dbReference type="SUPFAM" id="SSF55174">
    <property type="entry name" value="Alpha-L RNA-binding motif"/>
    <property type="match status" value="1"/>
</dbReference>
<organism evidence="9 10">
    <name type="scientific">Salicibibacter cibarius</name>
    <dbReference type="NCBI Taxonomy" id="2743000"/>
    <lineage>
        <taxon>Bacteria</taxon>
        <taxon>Bacillati</taxon>
        <taxon>Bacillota</taxon>
        <taxon>Bacilli</taxon>
        <taxon>Bacillales</taxon>
        <taxon>Bacillaceae</taxon>
        <taxon>Salicibibacter</taxon>
    </lineage>
</organism>
<dbReference type="InterPro" id="IPR002942">
    <property type="entry name" value="S4_RNA-bd"/>
</dbReference>
<dbReference type="NCBIfam" id="TIGR00005">
    <property type="entry name" value="rluA_subfam"/>
    <property type="match status" value="1"/>
</dbReference>
<reference evidence="9 10" key="1">
    <citation type="submission" date="2020-06" db="EMBL/GenBank/DDBJ databases">
        <title>Genomic analysis of Salicibibacter sp. NKC5-3.</title>
        <authorList>
            <person name="Oh Y.J."/>
        </authorList>
    </citation>
    <scope>NUCLEOTIDE SEQUENCE [LARGE SCALE GENOMIC DNA]</scope>
    <source>
        <strain evidence="9 10">NKC5-3</strain>
    </source>
</reference>
<feature type="active site" evidence="5">
    <location>
        <position position="138"/>
    </location>
</feature>
<dbReference type="InterPro" id="IPR050188">
    <property type="entry name" value="RluA_PseudoU_synthase"/>
</dbReference>
<dbReference type="InterPro" id="IPR006225">
    <property type="entry name" value="PsdUridine_synth_RluC/D"/>
</dbReference>
<evidence type="ECO:0000256" key="2">
    <source>
        <dbReference type="ARBA" id="ARBA00010876"/>
    </source>
</evidence>
<feature type="domain" description="RNA-binding S4" evidence="8">
    <location>
        <begin position="15"/>
        <end position="73"/>
    </location>
</feature>
<keyword evidence="10" id="KW-1185">Reference proteome</keyword>
<dbReference type="PANTHER" id="PTHR21600:SF44">
    <property type="entry name" value="RIBOSOMAL LARGE SUBUNIT PSEUDOURIDINE SYNTHASE D"/>
    <property type="match status" value="1"/>
</dbReference>
<dbReference type="AlphaFoldDB" id="A0A7T6Z7X6"/>
<sequence>MNPKTWHVSEENEDERIDKWLAKAMGASRTAVQQWVRDGYVLVGGKQVKSNYKLQKGDNILAEPPSEEPFALEAEDIPLDIRYEDDDLLVVNKARGMVVHPAPGHFTGGTLVHALLHYTDALSDVNGELRPGIVHRIDKDTSGLMVVAKTNHAHTHLVEQLQRRSLSRVYRALVHGAVSHEEGTIEAPIGRDPFDRQKMAVTDVHAKEAITHFDVLERFSDYTIIRCRLETGRTHQIRVHMAYIGHPVVADPKYGNRRHSHLLSGQALHAEELTLVHPSDSEMYTFHAPLPDDMEQLIEGIRRAGE</sequence>
<dbReference type="InterPro" id="IPR036986">
    <property type="entry name" value="S4_RNA-bd_sf"/>
</dbReference>
<dbReference type="EMBL" id="CP054705">
    <property type="protein sequence ID" value="QQK78342.1"/>
    <property type="molecule type" value="Genomic_DNA"/>
</dbReference>
<evidence type="ECO:0000256" key="6">
    <source>
        <dbReference type="PROSITE-ProRule" id="PRU00182"/>
    </source>
</evidence>
<evidence type="ECO:0000313" key="9">
    <source>
        <dbReference type="EMBL" id="QQK78342.1"/>
    </source>
</evidence>
<dbReference type="CDD" id="cd02869">
    <property type="entry name" value="PseudoU_synth_RluA_like"/>
    <property type="match status" value="1"/>
</dbReference>
<dbReference type="SUPFAM" id="SSF55120">
    <property type="entry name" value="Pseudouridine synthase"/>
    <property type="match status" value="1"/>
</dbReference>
<dbReference type="FunFam" id="3.30.2350.10:FF:000006">
    <property type="entry name" value="Pseudouridine synthase"/>
    <property type="match status" value="1"/>
</dbReference>
<dbReference type="Gene3D" id="3.30.2350.10">
    <property type="entry name" value="Pseudouridine synthase"/>
    <property type="match status" value="1"/>
</dbReference>
<dbReference type="KEGG" id="scia:HUG15_14845"/>
<dbReference type="PROSITE" id="PS50889">
    <property type="entry name" value="S4"/>
    <property type="match status" value="1"/>
</dbReference>
<dbReference type="GO" id="GO:0003723">
    <property type="term" value="F:RNA binding"/>
    <property type="evidence" value="ECO:0007669"/>
    <property type="project" value="UniProtKB-KW"/>
</dbReference>
<gene>
    <name evidence="9" type="ORF">HUG15_14845</name>
</gene>
<dbReference type="InterPro" id="IPR006224">
    <property type="entry name" value="PsdUridine_synth_RluA-like_CS"/>
</dbReference>
<evidence type="ECO:0000256" key="7">
    <source>
        <dbReference type="RuleBase" id="RU362028"/>
    </source>
</evidence>
<comment type="catalytic activity">
    <reaction evidence="1 7">
        <text>a uridine in RNA = a pseudouridine in RNA</text>
        <dbReference type="Rhea" id="RHEA:48348"/>
        <dbReference type="Rhea" id="RHEA-COMP:12068"/>
        <dbReference type="Rhea" id="RHEA-COMP:12069"/>
        <dbReference type="ChEBI" id="CHEBI:65314"/>
        <dbReference type="ChEBI" id="CHEBI:65315"/>
    </reaction>
</comment>
<dbReference type="GO" id="GO:0120159">
    <property type="term" value="F:rRNA pseudouridine synthase activity"/>
    <property type="evidence" value="ECO:0007669"/>
    <property type="project" value="UniProtKB-ARBA"/>
</dbReference>
<evidence type="ECO:0000256" key="4">
    <source>
        <dbReference type="ARBA" id="ARBA00023235"/>
    </source>
</evidence>
<dbReference type="SMART" id="SM00363">
    <property type="entry name" value="S4"/>
    <property type="match status" value="1"/>
</dbReference>
<protein>
    <recommendedName>
        <fullName evidence="7">Pseudouridine synthase</fullName>
        <ecNumber evidence="7">5.4.99.-</ecNumber>
    </recommendedName>
</protein>
<comment type="similarity">
    <text evidence="2 7">Belongs to the pseudouridine synthase RluA family.</text>
</comment>
<dbReference type="CDD" id="cd00165">
    <property type="entry name" value="S4"/>
    <property type="match status" value="1"/>
</dbReference>
<dbReference type="InterPro" id="IPR006145">
    <property type="entry name" value="PsdUridine_synth_RsuA/RluA"/>
</dbReference>
<dbReference type="GO" id="GO:0000455">
    <property type="term" value="P:enzyme-directed rRNA pseudouridine synthesis"/>
    <property type="evidence" value="ECO:0007669"/>
    <property type="project" value="UniProtKB-ARBA"/>
</dbReference>
<dbReference type="EC" id="5.4.99.-" evidence="7"/>
<dbReference type="PROSITE" id="PS01129">
    <property type="entry name" value="PSI_RLU"/>
    <property type="match status" value="1"/>
</dbReference>
<evidence type="ECO:0000256" key="5">
    <source>
        <dbReference type="PIRSR" id="PIRSR606225-1"/>
    </source>
</evidence>